<evidence type="ECO:0000313" key="1">
    <source>
        <dbReference type="EMBL" id="KKW36823.1"/>
    </source>
</evidence>
<sequence>MPNVFITGARTGIGLELVKTFADHGWYVRAACRQTEVFPEDAKGGGVQVVALDVLDPANIEHVAALLKDQPIDVLLNVAGVFDSVSNTVDDDTLLTSMSDMTRVFQTNTIAPRIIAEWLLPNLHLGTERLVVTISSVMGTFATLDDYHACHWLYGASKAAVTYAMTAFAKTSPDVKSVLIHPGWVKTHMGGKDAPLDPAEVAEKIYLLIENHKDRLPNGVFVDVDGSVMER</sequence>
<dbReference type="PRINTS" id="PR00081">
    <property type="entry name" value="GDHRDH"/>
</dbReference>
<dbReference type="GO" id="GO:0016616">
    <property type="term" value="F:oxidoreductase activity, acting on the CH-OH group of donors, NAD or NADP as acceptor"/>
    <property type="evidence" value="ECO:0007669"/>
    <property type="project" value="TreeGrafter"/>
</dbReference>
<dbReference type="Gene3D" id="3.40.50.720">
    <property type="entry name" value="NAD(P)-binding Rossmann-like Domain"/>
    <property type="match status" value="1"/>
</dbReference>
<dbReference type="AlphaFoldDB" id="A0A0G1Y052"/>
<evidence type="ECO:0000313" key="2">
    <source>
        <dbReference type="Proteomes" id="UP000033865"/>
    </source>
</evidence>
<dbReference type="PANTHER" id="PTHR45458:SF1">
    <property type="entry name" value="SHORT CHAIN DEHYDROGENASE"/>
    <property type="match status" value="1"/>
</dbReference>
<protein>
    <recommendedName>
        <fullName evidence="3">Short-chain dehydrogenase/reductase SDR</fullName>
    </recommendedName>
</protein>
<dbReference type="Proteomes" id="UP000033865">
    <property type="component" value="Unassembled WGS sequence"/>
</dbReference>
<dbReference type="InterPro" id="IPR052184">
    <property type="entry name" value="SDR_enzymes"/>
</dbReference>
<dbReference type="InterPro" id="IPR002347">
    <property type="entry name" value="SDR_fam"/>
</dbReference>
<comment type="caution">
    <text evidence="1">The sequence shown here is derived from an EMBL/GenBank/DDBJ whole genome shotgun (WGS) entry which is preliminary data.</text>
</comment>
<organism evidence="1 2">
    <name type="scientific">Candidatus Uhrbacteria bacterium GW2011_GWC2_53_7</name>
    <dbReference type="NCBI Taxonomy" id="1618986"/>
    <lineage>
        <taxon>Bacteria</taxon>
        <taxon>Candidatus Uhriibacteriota</taxon>
    </lineage>
</organism>
<dbReference type="PANTHER" id="PTHR45458">
    <property type="entry name" value="SHORT-CHAIN DEHYDROGENASE/REDUCTASE SDR"/>
    <property type="match status" value="1"/>
</dbReference>
<accession>A0A0G1Y052</accession>
<name>A0A0G1Y052_9BACT</name>
<proteinExistence type="predicted"/>
<evidence type="ECO:0008006" key="3">
    <source>
        <dbReference type="Google" id="ProtNLM"/>
    </source>
</evidence>
<dbReference type="EMBL" id="LCRN01000010">
    <property type="protein sequence ID" value="KKW36823.1"/>
    <property type="molecule type" value="Genomic_DNA"/>
</dbReference>
<dbReference type="SUPFAM" id="SSF51735">
    <property type="entry name" value="NAD(P)-binding Rossmann-fold domains"/>
    <property type="match status" value="1"/>
</dbReference>
<gene>
    <name evidence="1" type="ORF">UY82_C0010G0007</name>
</gene>
<reference evidence="1 2" key="1">
    <citation type="journal article" date="2015" name="Nature">
        <title>rRNA introns, odd ribosomes, and small enigmatic genomes across a large radiation of phyla.</title>
        <authorList>
            <person name="Brown C.T."/>
            <person name="Hug L.A."/>
            <person name="Thomas B.C."/>
            <person name="Sharon I."/>
            <person name="Castelle C.J."/>
            <person name="Singh A."/>
            <person name="Wilkins M.J."/>
            <person name="Williams K.H."/>
            <person name="Banfield J.F."/>
        </authorList>
    </citation>
    <scope>NUCLEOTIDE SEQUENCE [LARGE SCALE GENOMIC DNA]</scope>
</reference>
<dbReference type="InterPro" id="IPR036291">
    <property type="entry name" value="NAD(P)-bd_dom_sf"/>
</dbReference>
<dbReference type="Pfam" id="PF00106">
    <property type="entry name" value="adh_short"/>
    <property type="match status" value="1"/>
</dbReference>